<keyword evidence="4" id="KW-1185">Reference proteome</keyword>
<sequence>MKSFSDYIIPVVMSGILLYGLYRNVDVFGSFLDGAKEGLMTSFRIMPALVALMTAVGMFKASGALDVMTYFLSPLASLLHLPREVIPLAILRPISGSGAMAIFQDILNSHGPDSIIGRVASVMQGSTETTFYTIAVYYGATKVSKTRHTLPSALTGDFVGFMMSAITVQLLFYR</sequence>
<evidence type="ECO:0000313" key="3">
    <source>
        <dbReference type="EMBL" id="SEM67373.1"/>
    </source>
</evidence>
<feature type="domain" description="Nucleoside transporter/FeoB GTPase Gate" evidence="2">
    <location>
        <begin position="43"/>
        <end position="141"/>
    </location>
</feature>
<dbReference type="Proteomes" id="UP000199158">
    <property type="component" value="Unassembled WGS sequence"/>
</dbReference>
<accession>A0A1H8A9X9</accession>
<protein>
    <submittedName>
        <fullName evidence="3">Spore maturation protein B</fullName>
    </submittedName>
</protein>
<feature type="transmembrane region" description="Helical" evidence="1">
    <location>
        <begin position="7"/>
        <end position="25"/>
    </location>
</feature>
<dbReference type="RefSeq" id="WP_092752632.1">
    <property type="nucleotide sequence ID" value="NZ_FOCG01000001.1"/>
</dbReference>
<evidence type="ECO:0000313" key="4">
    <source>
        <dbReference type="Proteomes" id="UP000199158"/>
    </source>
</evidence>
<dbReference type="InterPro" id="IPR052549">
    <property type="entry name" value="SpmB"/>
</dbReference>
<dbReference type="AlphaFoldDB" id="A0A1H8A9X9"/>
<feature type="transmembrane region" description="Helical" evidence="1">
    <location>
        <begin position="153"/>
        <end position="173"/>
    </location>
</feature>
<dbReference type="InterPro" id="IPR011642">
    <property type="entry name" value="Gate_dom"/>
</dbReference>
<keyword evidence="1" id="KW-1133">Transmembrane helix</keyword>
<dbReference type="PANTHER" id="PTHR35793:SF2">
    <property type="entry name" value="INNER MEMBRANE PROTEIN YJIG"/>
    <property type="match status" value="1"/>
</dbReference>
<dbReference type="OrthoDB" id="9805623at2"/>
<dbReference type="Pfam" id="PF07670">
    <property type="entry name" value="Gate"/>
    <property type="match status" value="1"/>
</dbReference>
<reference evidence="3 4" key="1">
    <citation type="submission" date="2016-10" db="EMBL/GenBank/DDBJ databases">
        <authorList>
            <person name="de Groot N.N."/>
        </authorList>
    </citation>
    <scope>NUCLEOTIDE SEQUENCE [LARGE SCALE GENOMIC DNA]</scope>
    <source>
        <strain evidence="3 4">CGMCC 1.5070</strain>
    </source>
</reference>
<dbReference type="STRING" id="474960.SAMN05216180_1207"/>
<evidence type="ECO:0000259" key="2">
    <source>
        <dbReference type="Pfam" id="PF07670"/>
    </source>
</evidence>
<organism evidence="3 4">
    <name type="scientific">Hydrogenoanaerobacterium saccharovorans</name>
    <dbReference type="NCBI Taxonomy" id="474960"/>
    <lineage>
        <taxon>Bacteria</taxon>
        <taxon>Bacillati</taxon>
        <taxon>Bacillota</taxon>
        <taxon>Clostridia</taxon>
        <taxon>Eubacteriales</taxon>
        <taxon>Oscillospiraceae</taxon>
        <taxon>Hydrogenoanaerobacterium</taxon>
    </lineage>
</organism>
<proteinExistence type="predicted"/>
<dbReference type="PANTHER" id="PTHR35793">
    <property type="entry name" value="INNER MEMBRANE PROTEIN YJIG"/>
    <property type="match status" value="1"/>
</dbReference>
<gene>
    <name evidence="3" type="ORF">SAMN05216180_1207</name>
</gene>
<evidence type="ECO:0000256" key="1">
    <source>
        <dbReference type="SAM" id="Phobius"/>
    </source>
</evidence>
<dbReference type="EMBL" id="FOCG01000001">
    <property type="protein sequence ID" value="SEM67373.1"/>
    <property type="molecule type" value="Genomic_DNA"/>
</dbReference>
<feature type="transmembrane region" description="Helical" evidence="1">
    <location>
        <begin position="45"/>
        <end position="73"/>
    </location>
</feature>
<keyword evidence="1" id="KW-0472">Membrane</keyword>
<dbReference type="GO" id="GO:0005886">
    <property type="term" value="C:plasma membrane"/>
    <property type="evidence" value="ECO:0007669"/>
    <property type="project" value="TreeGrafter"/>
</dbReference>
<name>A0A1H8A9X9_9FIRM</name>
<keyword evidence="1" id="KW-0812">Transmembrane</keyword>